<comment type="catalytic activity">
    <reaction evidence="6 10">
        <text>shikimate + NADP(+) = 3-dehydroshikimate + NADPH + H(+)</text>
        <dbReference type="Rhea" id="RHEA:17737"/>
        <dbReference type="ChEBI" id="CHEBI:15378"/>
        <dbReference type="ChEBI" id="CHEBI:16630"/>
        <dbReference type="ChEBI" id="CHEBI:36208"/>
        <dbReference type="ChEBI" id="CHEBI:57783"/>
        <dbReference type="ChEBI" id="CHEBI:58349"/>
        <dbReference type="EC" id="1.1.1.25"/>
    </reaction>
</comment>
<dbReference type="NCBIfam" id="TIGR00507">
    <property type="entry name" value="aroE"/>
    <property type="match status" value="1"/>
</dbReference>
<dbReference type="GO" id="GO:0052734">
    <property type="term" value="F:shikimate 3-dehydrogenase (NAD+) activity"/>
    <property type="evidence" value="ECO:0007669"/>
    <property type="project" value="RHEA"/>
</dbReference>
<sequence length="287" mass="31553">MQYCINGKTIPIGLLGYPIRHSRSPHMHNTAFQYLGLNYVYLAFEATEDSLAEAVKAMRVLDAAGFNVTMPNKQKVIPLLDEISPEAQLIGSVNTVRNDNGKLIGYNTDGRGYVKSLNEEGISIEGKKIVMVGAGGAARSVAIQLALDGAAELIIMNRSIEPAEEICNTIRANISNCKVEALELSNNILKQKLQEADMLINSTPLGMHPHEDKSIIPDPEMLHPKLIVSDLIYDPVKTKLLEMAEQVGCKTINGLGMMIWQGALAFKIWTGVEMPTDYIKEIIFSNK</sequence>
<dbReference type="InterPro" id="IPR046346">
    <property type="entry name" value="Aminoacid_DH-like_N_sf"/>
</dbReference>
<evidence type="ECO:0000313" key="15">
    <source>
        <dbReference type="Proteomes" id="UP000095743"/>
    </source>
</evidence>
<feature type="binding site" evidence="10">
    <location>
        <position position="231"/>
    </location>
    <ligand>
        <name>NADP(+)</name>
        <dbReference type="ChEBI" id="CHEBI:58349"/>
    </ligand>
</feature>
<dbReference type="UniPathway" id="UPA00053">
    <property type="reaction ID" value="UER00087"/>
</dbReference>
<dbReference type="OrthoDB" id="9792692at2"/>
<feature type="domain" description="SDH C-terminal" evidence="13">
    <location>
        <begin position="254"/>
        <end position="281"/>
    </location>
</feature>
<comment type="caution">
    <text evidence="10">Lacks conserved residue(s) required for the propagation of feature annotation.</text>
</comment>
<dbReference type="EC" id="1.1.1.25" evidence="10"/>
<evidence type="ECO:0000313" key="14">
    <source>
        <dbReference type="EMBL" id="AOT70497.1"/>
    </source>
</evidence>
<dbReference type="AlphaFoldDB" id="A0A1D8GHX2"/>
<dbReference type="Gene3D" id="3.40.50.10860">
    <property type="entry name" value="Leucine Dehydrogenase, chain A, domain 1"/>
    <property type="match status" value="1"/>
</dbReference>
<dbReference type="Pfam" id="PF01488">
    <property type="entry name" value="Shikimate_DH"/>
    <property type="match status" value="1"/>
</dbReference>
<protein>
    <recommendedName>
        <fullName evidence="10">Shikimate dehydrogenase (NADP(+))</fullName>
        <shortName evidence="10">SDH</shortName>
        <ecNumber evidence="10">1.1.1.25</ecNumber>
    </recommendedName>
</protein>
<dbReference type="Proteomes" id="UP000095743">
    <property type="component" value="Chromosome"/>
</dbReference>
<feature type="binding site" evidence="10">
    <location>
        <position position="109"/>
    </location>
    <ligand>
        <name>shikimate</name>
        <dbReference type="ChEBI" id="CHEBI:36208"/>
    </ligand>
</feature>
<proteinExistence type="inferred from homology"/>
<evidence type="ECO:0000256" key="10">
    <source>
        <dbReference type="HAMAP-Rule" id="MF_00222"/>
    </source>
</evidence>
<comment type="pathway">
    <text evidence="1 10">Metabolic intermediate biosynthesis; chorismate biosynthesis; chorismate from D-erythrose 4-phosphate and phosphoenolpyruvate: step 4/7.</text>
</comment>
<dbReference type="EMBL" id="CP017269">
    <property type="protein sequence ID" value="AOT70497.1"/>
    <property type="molecule type" value="Genomic_DNA"/>
</dbReference>
<dbReference type="GO" id="GO:0009423">
    <property type="term" value="P:chorismate biosynthetic process"/>
    <property type="evidence" value="ECO:0007669"/>
    <property type="project" value="UniProtKB-UniRule"/>
</dbReference>
<dbReference type="GO" id="GO:0004764">
    <property type="term" value="F:shikimate 3-dehydrogenase (NADP+) activity"/>
    <property type="evidence" value="ECO:0007669"/>
    <property type="project" value="UniProtKB-UniRule"/>
</dbReference>
<dbReference type="STRING" id="1424294.Gferi_13480"/>
<dbReference type="SUPFAM" id="SSF53223">
    <property type="entry name" value="Aminoacid dehydrogenase-like, N-terminal domain"/>
    <property type="match status" value="1"/>
</dbReference>
<dbReference type="Gene3D" id="3.40.50.720">
    <property type="entry name" value="NAD(P)-binding Rossmann-like Domain"/>
    <property type="match status" value="1"/>
</dbReference>
<dbReference type="GO" id="GO:0009073">
    <property type="term" value="P:aromatic amino acid family biosynthetic process"/>
    <property type="evidence" value="ECO:0007669"/>
    <property type="project" value="UniProtKB-KW"/>
</dbReference>
<dbReference type="InterPro" id="IPR036291">
    <property type="entry name" value="NAD(P)-bd_dom_sf"/>
</dbReference>
<dbReference type="GO" id="GO:0019632">
    <property type="term" value="P:shikimate metabolic process"/>
    <property type="evidence" value="ECO:0007669"/>
    <property type="project" value="InterPro"/>
</dbReference>
<evidence type="ECO:0000259" key="13">
    <source>
        <dbReference type="Pfam" id="PF18317"/>
    </source>
</evidence>
<keyword evidence="2 10" id="KW-0028">Amino-acid biosynthesis</keyword>
<dbReference type="GO" id="GO:0050661">
    <property type="term" value="F:NADP binding"/>
    <property type="evidence" value="ECO:0007669"/>
    <property type="project" value="InterPro"/>
</dbReference>
<dbReference type="SUPFAM" id="SSF51735">
    <property type="entry name" value="NAD(P)-binding Rossmann-fold domains"/>
    <property type="match status" value="1"/>
</dbReference>
<dbReference type="FunFam" id="3.40.50.720:FF:000086">
    <property type="entry name" value="Quinate/shikimate dehydrogenase"/>
    <property type="match status" value="1"/>
</dbReference>
<dbReference type="Pfam" id="PF08501">
    <property type="entry name" value="Shikimate_dh_N"/>
    <property type="match status" value="1"/>
</dbReference>
<dbReference type="InterPro" id="IPR022893">
    <property type="entry name" value="Shikimate_DH_fam"/>
</dbReference>
<evidence type="ECO:0000256" key="6">
    <source>
        <dbReference type="ARBA" id="ARBA00049442"/>
    </source>
</evidence>
<dbReference type="FunFam" id="3.40.50.10860:FF:000004">
    <property type="entry name" value="Quinate/shikimate dehydrogenase"/>
    <property type="match status" value="1"/>
</dbReference>
<evidence type="ECO:0000256" key="1">
    <source>
        <dbReference type="ARBA" id="ARBA00004871"/>
    </source>
</evidence>
<reference evidence="14 15" key="1">
    <citation type="submission" date="2016-09" db="EMBL/GenBank/DDBJ databases">
        <title>Genomic analysis reveals versatility of anaerobic energy metabolism of Geosporobacter ferrireducens IRF9 of phylum Firmicutes.</title>
        <authorList>
            <person name="Kim S.-J."/>
        </authorList>
    </citation>
    <scope>NUCLEOTIDE SEQUENCE [LARGE SCALE GENOMIC DNA]</scope>
    <source>
        <strain evidence="14 15">IRF9</strain>
    </source>
</reference>
<dbReference type="PANTHER" id="PTHR21089">
    <property type="entry name" value="SHIKIMATE DEHYDROGENASE"/>
    <property type="match status" value="1"/>
</dbReference>
<evidence type="ECO:0000259" key="12">
    <source>
        <dbReference type="Pfam" id="PF08501"/>
    </source>
</evidence>
<evidence type="ECO:0000259" key="11">
    <source>
        <dbReference type="Pfam" id="PF01488"/>
    </source>
</evidence>
<evidence type="ECO:0000256" key="7">
    <source>
        <dbReference type="ARBA" id="ARBA00051639"/>
    </source>
</evidence>
<feature type="binding site" evidence="10">
    <location>
        <position position="69"/>
    </location>
    <ligand>
        <name>shikimate</name>
        <dbReference type="ChEBI" id="CHEBI:36208"/>
    </ligand>
</feature>
<feature type="binding site" evidence="10">
    <location>
        <begin position="133"/>
        <end position="137"/>
    </location>
    <ligand>
        <name>NADP(+)</name>
        <dbReference type="ChEBI" id="CHEBI:58349"/>
    </ligand>
</feature>
<accession>A0A1D8GHX2</accession>
<evidence type="ECO:0000256" key="2">
    <source>
        <dbReference type="ARBA" id="ARBA00022605"/>
    </source>
</evidence>
<feature type="binding site" evidence="10">
    <location>
        <position position="261"/>
    </location>
    <ligand>
        <name>shikimate</name>
        <dbReference type="ChEBI" id="CHEBI:36208"/>
    </ligand>
</feature>
<keyword evidence="15" id="KW-1185">Reference proteome</keyword>
<dbReference type="GO" id="GO:0008652">
    <property type="term" value="P:amino acid biosynthetic process"/>
    <property type="evidence" value="ECO:0007669"/>
    <property type="project" value="UniProtKB-KW"/>
</dbReference>
<keyword evidence="4 10" id="KW-0560">Oxidoreductase</keyword>
<dbReference type="InterPro" id="IPR041121">
    <property type="entry name" value="SDH_C"/>
</dbReference>
<dbReference type="InterPro" id="IPR013708">
    <property type="entry name" value="Shikimate_DH-bd_N"/>
</dbReference>
<dbReference type="PANTHER" id="PTHR21089:SF1">
    <property type="entry name" value="BIFUNCTIONAL 3-DEHYDROQUINATE DEHYDRATASE_SHIKIMATE DEHYDROGENASE, CHLOROPLASTIC"/>
    <property type="match status" value="1"/>
</dbReference>
<name>A0A1D8GHX2_9FIRM</name>
<feature type="domain" description="Quinate/shikimate 5-dehydrogenase/glutamyl-tRNA reductase" evidence="11">
    <location>
        <begin position="123"/>
        <end position="203"/>
    </location>
</feature>
<organism evidence="14 15">
    <name type="scientific">Geosporobacter ferrireducens</name>
    <dbReference type="NCBI Taxonomy" id="1424294"/>
    <lineage>
        <taxon>Bacteria</taxon>
        <taxon>Bacillati</taxon>
        <taxon>Bacillota</taxon>
        <taxon>Clostridia</taxon>
        <taxon>Peptostreptococcales</taxon>
        <taxon>Thermotaleaceae</taxon>
        <taxon>Geosporobacter</taxon>
    </lineage>
</organism>
<evidence type="ECO:0000256" key="3">
    <source>
        <dbReference type="ARBA" id="ARBA00022857"/>
    </source>
</evidence>
<feature type="binding site" evidence="10">
    <location>
        <position position="254"/>
    </location>
    <ligand>
        <name>NADP(+)</name>
        <dbReference type="ChEBI" id="CHEBI:58349"/>
    </ligand>
</feature>
<comment type="function">
    <text evidence="10">Involved in the biosynthesis of the chorismate, which leads to the biosynthesis of aromatic amino acids. Catalyzes the reversible NADPH linked reduction of 3-dehydroshikimate (DHSA) to yield shikimate (SA).</text>
</comment>
<feature type="active site" description="Proton acceptor" evidence="10">
    <location>
        <position position="73"/>
    </location>
</feature>
<feature type="binding site" evidence="10">
    <location>
        <position position="233"/>
    </location>
    <ligand>
        <name>shikimate</name>
        <dbReference type="ChEBI" id="CHEBI:36208"/>
    </ligand>
</feature>
<dbReference type="NCBIfam" id="NF001314">
    <property type="entry name" value="PRK00258.2-2"/>
    <property type="match status" value="1"/>
</dbReference>
<dbReference type="GO" id="GO:0030266">
    <property type="term" value="F:quinate 3-dehydrogenase (NAD+) activity"/>
    <property type="evidence" value="ECO:0007669"/>
    <property type="project" value="UniProtKB-EC"/>
</dbReference>
<evidence type="ECO:0000256" key="9">
    <source>
        <dbReference type="ARBA" id="ARBA00060613"/>
    </source>
</evidence>
<dbReference type="InterPro" id="IPR011342">
    <property type="entry name" value="Shikimate_DH"/>
</dbReference>
<dbReference type="InterPro" id="IPR006151">
    <property type="entry name" value="Shikm_DH/Glu-tRNA_Rdtase"/>
</dbReference>
<feature type="binding site" evidence="10">
    <location>
        <begin position="22"/>
        <end position="24"/>
    </location>
    <ligand>
        <name>shikimate</name>
        <dbReference type="ChEBI" id="CHEBI:36208"/>
    </ligand>
</feature>
<comment type="subunit">
    <text evidence="10">Homodimer.</text>
</comment>
<comment type="pathway">
    <text evidence="9">Aromatic compound metabolism; 3,4-dihydroxybenzoate biosynthesis; 3-dehydroquinate from D-quinate (NAD(+) route).</text>
</comment>
<comment type="similarity">
    <text evidence="10">Belongs to the shikimate dehydrogenase family.</text>
</comment>
<feature type="binding site" evidence="10">
    <location>
        <position position="94"/>
    </location>
    <ligand>
        <name>shikimate</name>
        <dbReference type="ChEBI" id="CHEBI:36208"/>
    </ligand>
</feature>
<gene>
    <name evidence="10" type="primary">aroE</name>
    <name evidence="14" type="ORF">Gferi_13480</name>
</gene>
<keyword evidence="3 10" id="KW-0521">NADP</keyword>
<dbReference type="CDD" id="cd01065">
    <property type="entry name" value="NAD_bind_Shikimate_DH"/>
    <property type="match status" value="1"/>
</dbReference>
<dbReference type="Pfam" id="PF18317">
    <property type="entry name" value="SDH_C"/>
    <property type="match status" value="1"/>
</dbReference>
<evidence type="ECO:0000256" key="8">
    <source>
        <dbReference type="ARBA" id="ARBA00052329"/>
    </source>
</evidence>
<comment type="catalytic activity">
    <reaction evidence="7">
        <text>L-quinate + NAD(+) = 3-dehydroquinate + NADH + H(+)</text>
        <dbReference type="Rhea" id="RHEA:22364"/>
        <dbReference type="ChEBI" id="CHEBI:15378"/>
        <dbReference type="ChEBI" id="CHEBI:29751"/>
        <dbReference type="ChEBI" id="CHEBI:32364"/>
        <dbReference type="ChEBI" id="CHEBI:57540"/>
        <dbReference type="ChEBI" id="CHEBI:57945"/>
        <dbReference type="EC" id="1.1.1.24"/>
    </reaction>
</comment>
<dbReference type="NCBIfam" id="NF001319">
    <property type="entry name" value="PRK00258.3-3"/>
    <property type="match status" value="1"/>
</dbReference>
<comment type="catalytic activity">
    <reaction evidence="8">
        <text>shikimate + NAD(+) = 3-dehydroshikimate + NADH + H(+)</text>
        <dbReference type="Rhea" id="RHEA:17741"/>
        <dbReference type="ChEBI" id="CHEBI:15378"/>
        <dbReference type="ChEBI" id="CHEBI:16630"/>
        <dbReference type="ChEBI" id="CHEBI:36208"/>
        <dbReference type="ChEBI" id="CHEBI:57540"/>
        <dbReference type="ChEBI" id="CHEBI:57945"/>
    </reaction>
</comment>
<dbReference type="HAMAP" id="MF_00222">
    <property type="entry name" value="Shikimate_DH_AroE"/>
    <property type="match status" value="1"/>
</dbReference>
<keyword evidence="5 10" id="KW-0057">Aromatic amino acid biosynthesis</keyword>
<dbReference type="KEGG" id="gfe:Gferi_13480"/>
<dbReference type="RefSeq" id="WP_069977303.1">
    <property type="nucleotide sequence ID" value="NZ_CP017269.1"/>
</dbReference>
<evidence type="ECO:0000256" key="4">
    <source>
        <dbReference type="ARBA" id="ARBA00023002"/>
    </source>
</evidence>
<feature type="domain" description="Shikimate dehydrogenase substrate binding N-terminal" evidence="12">
    <location>
        <begin position="14"/>
        <end position="96"/>
    </location>
</feature>
<evidence type="ECO:0000256" key="5">
    <source>
        <dbReference type="ARBA" id="ARBA00023141"/>
    </source>
</evidence>